<dbReference type="KEGG" id="pcz:PCL1606_44080"/>
<dbReference type="InterPro" id="IPR013022">
    <property type="entry name" value="Xyl_isomerase-like_TIM-brl"/>
</dbReference>
<dbReference type="GO" id="GO:0046487">
    <property type="term" value="P:glyoxylate metabolic process"/>
    <property type="evidence" value="ECO:0007669"/>
    <property type="project" value="TreeGrafter"/>
</dbReference>
<sequence>MPRFAANLSMLFTEQDFLARFKAAAEAGFSGVEYLFPYDFSSAQIKAQLDAHGLTQVLFNLPAGDWAKGERGIACLPDRVEEFRAGVDLAIAYAQVLGNTQINCLAGIRPQGVDDATVERTFVANLRYAAEKLQAAGIRLVMEAINTRDIPGFYLNNTAQALSIREQVGSANLYLQYDIYHMQIMEGDLARTLSGHLDAINHVQLADNPGRNEPGTGEINYRFLFEHLDKIGYQGWVGCEYKPLTTTEAGLGWLKSHNAI</sequence>
<feature type="active site" description="Proton donor/acceptor" evidence="3">
    <location>
        <position position="143"/>
    </location>
</feature>
<evidence type="ECO:0000313" key="5">
    <source>
        <dbReference type="EMBL" id="AKA25855.1"/>
    </source>
</evidence>
<dbReference type="PANTHER" id="PTHR43489:SF13">
    <property type="entry name" value="HYDROXYPYRUVATE ISOMERASE"/>
    <property type="match status" value="1"/>
</dbReference>
<feature type="domain" description="Xylose isomerase-like TIM barrel" evidence="4">
    <location>
        <begin position="21"/>
        <end position="256"/>
    </location>
</feature>
<evidence type="ECO:0000256" key="2">
    <source>
        <dbReference type="PIRNR" id="PIRNR006241"/>
    </source>
</evidence>
<keyword evidence="1 2" id="KW-0413">Isomerase</keyword>
<evidence type="ECO:0000313" key="6">
    <source>
        <dbReference type="Proteomes" id="UP000032748"/>
    </source>
</evidence>
<dbReference type="Proteomes" id="UP000032748">
    <property type="component" value="Chromosome"/>
</dbReference>
<dbReference type="FunFam" id="3.20.20.150:FF:000007">
    <property type="entry name" value="Hydroxypyruvate isomerase"/>
    <property type="match status" value="1"/>
</dbReference>
<dbReference type="PATRIC" id="fig|587753.10.peg.4405"/>
<dbReference type="EMBL" id="CP011110">
    <property type="protein sequence ID" value="AKA25855.1"/>
    <property type="molecule type" value="Genomic_DNA"/>
</dbReference>
<feature type="active site" description="Proton donor/acceptor" evidence="3">
    <location>
        <position position="240"/>
    </location>
</feature>
<dbReference type="NCBIfam" id="TIGR03234">
    <property type="entry name" value="OH-pyruv-isom"/>
    <property type="match status" value="1"/>
</dbReference>
<dbReference type="InterPro" id="IPR026040">
    <property type="entry name" value="HyI-like"/>
</dbReference>
<protein>
    <submittedName>
        <fullName evidence="5">Hydroxypyruvate isomerase</fullName>
    </submittedName>
</protein>
<organism evidence="5 6">
    <name type="scientific">Pseudomonas chlororaphis</name>
    <dbReference type="NCBI Taxonomy" id="587753"/>
    <lineage>
        <taxon>Bacteria</taxon>
        <taxon>Pseudomonadati</taxon>
        <taxon>Pseudomonadota</taxon>
        <taxon>Gammaproteobacteria</taxon>
        <taxon>Pseudomonadales</taxon>
        <taxon>Pseudomonadaceae</taxon>
        <taxon>Pseudomonas</taxon>
    </lineage>
</organism>
<gene>
    <name evidence="5" type="ORF">PCL1606_44080</name>
</gene>
<dbReference type="Pfam" id="PF01261">
    <property type="entry name" value="AP_endonuc_2"/>
    <property type="match status" value="1"/>
</dbReference>
<keyword evidence="5" id="KW-0670">Pyruvate</keyword>
<dbReference type="GO" id="GO:0008903">
    <property type="term" value="F:hydroxypyruvate isomerase activity"/>
    <property type="evidence" value="ECO:0007669"/>
    <property type="project" value="TreeGrafter"/>
</dbReference>
<dbReference type="PIRSF" id="PIRSF006241">
    <property type="entry name" value="HyI"/>
    <property type="match status" value="1"/>
</dbReference>
<evidence type="ECO:0000259" key="4">
    <source>
        <dbReference type="Pfam" id="PF01261"/>
    </source>
</evidence>
<dbReference type="RefSeq" id="WP_045884842.1">
    <property type="nucleotide sequence ID" value="NZ_CP011110.1"/>
</dbReference>
<dbReference type="OrthoDB" id="9786584at2"/>
<dbReference type="InterPro" id="IPR036237">
    <property type="entry name" value="Xyl_isomerase-like_sf"/>
</dbReference>
<dbReference type="AlphaFoldDB" id="A0A0D5Y464"/>
<evidence type="ECO:0000256" key="1">
    <source>
        <dbReference type="ARBA" id="ARBA00023235"/>
    </source>
</evidence>
<dbReference type="InterPro" id="IPR050417">
    <property type="entry name" value="Sugar_Epim/Isomerase"/>
</dbReference>
<dbReference type="SUPFAM" id="SSF51658">
    <property type="entry name" value="Xylose isomerase-like"/>
    <property type="match status" value="1"/>
</dbReference>
<dbReference type="InterPro" id="IPR017643">
    <property type="entry name" value="Hydroxypyruvate_isomerase"/>
</dbReference>
<name>A0A0D5Y464_9PSED</name>
<dbReference type="NCBIfam" id="NF043033">
    <property type="entry name" value="OxoTetrIsom"/>
    <property type="match status" value="1"/>
</dbReference>
<evidence type="ECO:0000256" key="3">
    <source>
        <dbReference type="PIRSR" id="PIRSR006241-50"/>
    </source>
</evidence>
<proteinExistence type="inferred from homology"/>
<comment type="similarity">
    <text evidence="2">Belongs to the hyi family.</text>
</comment>
<reference evidence="5 6" key="1">
    <citation type="journal article" date="2015" name="Mol. Plant Microbe Interact.">
        <title>Comparative Genomic Analysis of Pseudomonas chlororaphis PCL1606 Reveals New Insight into Antifungal Compounds Involved in Biocontrol.</title>
        <authorList>
            <person name="Calderon C.E."/>
            <person name="Ramos C."/>
            <person name="de Vicente A."/>
            <person name="Cazorla F.M."/>
        </authorList>
    </citation>
    <scope>NUCLEOTIDE SEQUENCE [LARGE SCALE GENOMIC DNA]</scope>
    <source>
        <strain evidence="5 6">PCL1606</strain>
    </source>
</reference>
<dbReference type="Gene3D" id="3.20.20.150">
    <property type="entry name" value="Divalent-metal-dependent TIM barrel enzymes"/>
    <property type="match status" value="1"/>
</dbReference>
<dbReference type="PANTHER" id="PTHR43489">
    <property type="entry name" value="ISOMERASE"/>
    <property type="match status" value="1"/>
</dbReference>
<accession>A0A0D5Y464</accession>
<dbReference type="InterPro" id="IPR053398">
    <property type="entry name" value="HPT_OtnI_isomerases"/>
</dbReference>